<evidence type="ECO:0000313" key="1">
    <source>
        <dbReference type="EMBL" id="KRY65300.1"/>
    </source>
</evidence>
<comment type="caution">
    <text evidence="1">The sequence shown here is derived from an EMBL/GenBank/DDBJ whole genome shotgun (WGS) entry which is preliminary data.</text>
</comment>
<dbReference type="EMBL" id="JYDR01000218">
    <property type="protein sequence ID" value="KRY65300.1"/>
    <property type="molecule type" value="Genomic_DNA"/>
</dbReference>
<organism evidence="1 2">
    <name type="scientific">Trichinella pseudospiralis</name>
    <name type="common">Parasitic roundworm</name>
    <dbReference type="NCBI Taxonomy" id="6337"/>
    <lineage>
        <taxon>Eukaryota</taxon>
        <taxon>Metazoa</taxon>
        <taxon>Ecdysozoa</taxon>
        <taxon>Nematoda</taxon>
        <taxon>Enoplea</taxon>
        <taxon>Dorylaimia</taxon>
        <taxon>Trichinellida</taxon>
        <taxon>Trichinellidae</taxon>
        <taxon>Trichinella</taxon>
    </lineage>
</organism>
<protein>
    <submittedName>
        <fullName evidence="1">Uncharacterized protein</fullName>
    </submittedName>
</protein>
<dbReference type="Proteomes" id="UP000054632">
    <property type="component" value="Unassembled WGS sequence"/>
</dbReference>
<proteinExistence type="predicted"/>
<reference evidence="1 2" key="1">
    <citation type="submission" date="2015-01" db="EMBL/GenBank/DDBJ databases">
        <title>Evolution of Trichinella species and genotypes.</title>
        <authorList>
            <person name="Korhonen P.K."/>
            <person name="Edoardo P."/>
            <person name="Giuseppe L.R."/>
            <person name="Gasser R.B."/>
        </authorList>
    </citation>
    <scope>NUCLEOTIDE SEQUENCE [LARGE SCALE GENOMIC DNA]</scope>
    <source>
        <strain evidence="1">ISS13</strain>
    </source>
</reference>
<evidence type="ECO:0000313" key="2">
    <source>
        <dbReference type="Proteomes" id="UP000054632"/>
    </source>
</evidence>
<dbReference type="AlphaFoldDB" id="A0A0V1DV11"/>
<name>A0A0V1DV11_TRIPS</name>
<gene>
    <name evidence="1" type="ORF">T4A_12886</name>
</gene>
<accession>A0A0V1DV11</accession>
<sequence>MRIAQQLREMFLNACLQHTDKSTEATFRALSNGSLTNLLQSAPLISSTNTELARIIKGEDCFPNMQINSPPCVSDLIRISFDSENLIKNKKGTRSEKMLVQGNGIFDYYDFEMRIKIRRRRSTGFVEQLDRVLFLHNAHQPFLMILIRYEVKSCINTDMKSNATAGDKNNPEDEYYKVQKNV</sequence>